<dbReference type="HOGENOM" id="CLU_047594_0_0_1"/>
<feature type="region of interest" description="Disordered" evidence="4">
    <location>
        <begin position="88"/>
        <end position="119"/>
    </location>
</feature>
<dbReference type="Gene3D" id="3.10.20.90">
    <property type="entry name" value="Phosphatidylinositol 3-kinase Catalytic Subunit, Chain A, domain 1"/>
    <property type="match status" value="1"/>
</dbReference>
<organism evidence="6 7">
    <name type="scientific">Marssonina brunnea f. sp. multigermtubi (strain MB_m1)</name>
    <name type="common">Marssonina leaf spot fungus</name>
    <dbReference type="NCBI Taxonomy" id="1072389"/>
    <lineage>
        <taxon>Eukaryota</taxon>
        <taxon>Fungi</taxon>
        <taxon>Dikarya</taxon>
        <taxon>Ascomycota</taxon>
        <taxon>Pezizomycotina</taxon>
        <taxon>Leotiomycetes</taxon>
        <taxon>Helotiales</taxon>
        <taxon>Drepanopezizaceae</taxon>
        <taxon>Drepanopeziza</taxon>
    </lineage>
</organism>
<dbReference type="SUPFAM" id="SSF54236">
    <property type="entry name" value="Ubiquitin-like"/>
    <property type="match status" value="1"/>
</dbReference>
<dbReference type="STRING" id="1072389.K1WVH7"/>
<dbReference type="GO" id="GO:0032435">
    <property type="term" value="P:negative regulation of proteasomal ubiquitin-dependent protein catabolic process"/>
    <property type="evidence" value="ECO:0007669"/>
    <property type="project" value="TreeGrafter"/>
</dbReference>
<dbReference type="Gene3D" id="1.10.8.10">
    <property type="entry name" value="DNA helicase RuvA subunit, C-terminal domain"/>
    <property type="match status" value="1"/>
</dbReference>
<keyword evidence="3" id="KW-0175">Coiled coil</keyword>
<gene>
    <name evidence="6" type="ORF">MBM_04951</name>
</gene>
<evidence type="ECO:0000256" key="2">
    <source>
        <dbReference type="ARBA" id="ARBA00022490"/>
    </source>
</evidence>
<dbReference type="GO" id="GO:0031397">
    <property type="term" value="P:negative regulation of protein ubiquitination"/>
    <property type="evidence" value="ECO:0007669"/>
    <property type="project" value="TreeGrafter"/>
</dbReference>
<keyword evidence="2" id="KW-0963">Cytoplasm</keyword>
<dbReference type="GO" id="GO:0036435">
    <property type="term" value="F:K48-linked polyubiquitin modification-dependent protein binding"/>
    <property type="evidence" value="ECO:0007669"/>
    <property type="project" value="TreeGrafter"/>
</dbReference>
<dbReference type="Proteomes" id="UP000006753">
    <property type="component" value="Unassembled WGS sequence"/>
</dbReference>
<name>K1WVH7_MARBU</name>
<sequence>MANDLEVLLGMGFDAQRAELAVKKTGGLQGALQWLEDNQDKSWEEISKPAEADDEEGNQSIEAKPLEAGEVAKSMVCEDCGKKLRSMMQAQAHGERTGHENYAESAEELAPLTEEEKKQKLEELRQKAAERKALKAIQDREEAKANEKIRMKATKEVQDAKENLAKQEQIKAAAKKRQEKVDDLAAKRRIQEKIAADKEARRLKAEQQKAEREGKAPPPDPSLAAAAAAQAASSSTPKKAVTDARLRLQTVTGVVMKTFPAETTLFEVAQTLETNNGGVAVESFTMTYPKKTFSSIDFGQSLKEAGLAPSAVLIVK</sequence>
<evidence type="ECO:0000313" key="7">
    <source>
        <dbReference type="Proteomes" id="UP000006753"/>
    </source>
</evidence>
<dbReference type="SUPFAM" id="SSF46934">
    <property type="entry name" value="UBA-like"/>
    <property type="match status" value="1"/>
</dbReference>
<dbReference type="EMBL" id="JH921438">
    <property type="protein sequence ID" value="EKD16482.1"/>
    <property type="molecule type" value="Genomic_DNA"/>
</dbReference>
<feature type="domain" description="UBX" evidence="5">
    <location>
        <begin position="237"/>
        <end position="315"/>
    </location>
</feature>
<evidence type="ECO:0000313" key="6">
    <source>
        <dbReference type="EMBL" id="EKD16482.1"/>
    </source>
</evidence>
<dbReference type="InterPro" id="IPR029071">
    <property type="entry name" value="Ubiquitin-like_domsf"/>
</dbReference>
<dbReference type="RefSeq" id="XP_007292840.1">
    <property type="nucleotide sequence ID" value="XM_007292778.1"/>
</dbReference>
<accession>K1WVH7</accession>
<dbReference type="PROSITE" id="PS50033">
    <property type="entry name" value="UBX"/>
    <property type="match status" value="1"/>
</dbReference>
<reference evidence="6 7" key="1">
    <citation type="journal article" date="2012" name="BMC Genomics">
        <title>Sequencing the genome of Marssonina brunnea reveals fungus-poplar co-evolution.</title>
        <authorList>
            <person name="Zhu S."/>
            <person name="Cao Y.-Z."/>
            <person name="Jiang C."/>
            <person name="Tan B.-Y."/>
            <person name="Wang Z."/>
            <person name="Feng S."/>
            <person name="Zhang L."/>
            <person name="Su X.-H."/>
            <person name="Brejova B."/>
            <person name="Vinar T."/>
            <person name="Xu M."/>
            <person name="Wang M.-X."/>
            <person name="Zhang S.-G."/>
            <person name="Huang M.-R."/>
            <person name="Wu R."/>
            <person name="Zhou Y."/>
        </authorList>
    </citation>
    <scope>NUCLEOTIDE SEQUENCE [LARGE SCALE GENOMIC DNA]</scope>
    <source>
        <strain evidence="6 7">MB_m1</strain>
    </source>
</reference>
<proteinExistence type="predicted"/>
<dbReference type="Pfam" id="PF00789">
    <property type="entry name" value="UBX"/>
    <property type="match status" value="1"/>
</dbReference>
<dbReference type="GO" id="GO:0005634">
    <property type="term" value="C:nucleus"/>
    <property type="evidence" value="ECO:0007669"/>
    <property type="project" value="TreeGrafter"/>
</dbReference>
<dbReference type="PROSITE" id="PS00028">
    <property type="entry name" value="ZINC_FINGER_C2H2_1"/>
    <property type="match status" value="1"/>
</dbReference>
<evidence type="ECO:0000256" key="3">
    <source>
        <dbReference type="ARBA" id="ARBA00023054"/>
    </source>
</evidence>
<dbReference type="GO" id="GO:0005737">
    <property type="term" value="C:cytoplasm"/>
    <property type="evidence" value="ECO:0007669"/>
    <property type="project" value="UniProtKB-SubCell"/>
</dbReference>
<dbReference type="GO" id="GO:1903094">
    <property type="term" value="P:negative regulation of protein K48-linked deubiquitination"/>
    <property type="evidence" value="ECO:0007669"/>
    <property type="project" value="TreeGrafter"/>
</dbReference>
<feature type="region of interest" description="Disordered" evidence="4">
    <location>
        <begin position="36"/>
        <end position="66"/>
    </location>
</feature>
<evidence type="ECO:0000256" key="4">
    <source>
        <dbReference type="SAM" id="MobiDB-lite"/>
    </source>
</evidence>
<keyword evidence="7" id="KW-1185">Reference proteome</keyword>
<evidence type="ECO:0000256" key="1">
    <source>
        <dbReference type="ARBA" id="ARBA00004496"/>
    </source>
</evidence>
<dbReference type="eggNOG" id="KOG2689">
    <property type="taxonomic scope" value="Eukaryota"/>
</dbReference>
<dbReference type="InterPro" id="IPR001012">
    <property type="entry name" value="UBX_dom"/>
</dbReference>
<dbReference type="PANTHER" id="PTHR46340">
    <property type="entry name" value="UBX DOMAIN-CONTAINING PROTEIN 1"/>
    <property type="match status" value="1"/>
</dbReference>
<feature type="compositionally biased region" description="Basic and acidic residues" evidence="4">
    <location>
        <begin position="38"/>
        <end position="51"/>
    </location>
</feature>
<dbReference type="KEGG" id="mbe:MBM_04951"/>
<dbReference type="InterPro" id="IPR009060">
    <property type="entry name" value="UBA-like_sf"/>
</dbReference>
<evidence type="ECO:0000259" key="5">
    <source>
        <dbReference type="PROSITE" id="PS50033"/>
    </source>
</evidence>
<dbReference type="AlphaFoldDB" id="K1WVH7"/>
<dbReference type="PANTHER" id="PTHR46340:SF1">
    <property type="entry name" value="UBX DOMAIN-CONTAINING PROTEIN 1"/>
    <property type="match status" value="1"/>
</dbReference>
<dbReference type="OMA" id="AQHFPRK"/>
<protein>
    <submittedName>
        <fullName evidence="6">UBA/TS-N domain-containing protein</fullName>
    </submittedName>
</protein>
<comment type="subcellular location">
    <subcellularLocation>
        <location evidence="1">Cytoplasm</location>
    </subcellularLocation>
</comment>
<dbReference type="GeneID" id="18760886"/>
<dbReference type="InterPro" id="IPR013087">
    <property type="entry name" value="Znf_C2H2_type"/>
</dbReference>
<feature type="compositionally biased region" description="Basic and acidic residues" evidence="4">
    <location>
        <begin position="195"/>
        <end position="215"/>
    </location>
</feature>
<feature type="compositionally biased region" description="Basic and acidic residues" evidence="4">
    <location>
        <begin position="93"/>
        <end position="102"/>
    </location>
</feature>
<dbReference type="OrthoDB" id="10254930at2759"/>
<feature type="region of interest" description="Disordered" evidence="4">
    <location>
        <begin position="195"/>
        <end position="224"/>
    </location>
</feature>
<dbReference type="InParanoid" id="K1WVH7"/>